<dbReference type="PANTHER" id="PTHR23127">
    <property type="entry name" value="CENTROMERE/MICROTUBULE BINDING PROTEIN CBF5"/>
    <property type="match status" value="1"/>
</dbReference>
<reference evidence="3 4" key="1">
    <citation type="journal article" date="2012" name="J. Bacteriol.">
        <title>Complete genome sequence of the hyperthermophilic cellulolytic Crenarchaeon 'Thermogladius cellulolyticus' 1633.</title>
        <authorList>
            <person name="Mardanov A.V."/>
            <person name="Kochetkova T.V."/>
            <person name="Beletsky A.V."/>
            <person name="Bonch-Osmolovskaya E.A."/>
            <person name="Ravin N.V."/>
            <person name="Skryabin K.G."/>
        </authorList>
    </citation>
    <scope>NUCLEOTIDE SEQUENCE [LARGE SCALE GENOMIC DNA]</scope>
    <source>
        <strain evidence="4">DSM 22663 / VKM B-2946 / 1633</strain>
    </source>
</reference>
<dbReference type="GO" id="GO:1990481">
    <property type="term" value="P:mRNA pseudouridine synthesis"/>
    <property type="evidence" value="ECO:0007669"/>
    <property type="project" value="TreeGrafter"/>
</dbReference>
<name>I3TDE1_THEC1</name>
<dbReference type="HOGENOM" id="CLU_032087_3_0_2"/>
<accession>I3TDE1</accession>
<dbReference type="KEGG" id="thg:TCELL_0354"/>
<dbReference type="InterPro" id="IPR015947">
    <property type="entry name" value="PUA-like_sf"/>
</dbReference>
<protein>
    <submittedName>
        <fullName evidence="3">Pseudouridylate synthase TruB domain protein</fullName>
    </submittedName>
</protein>
<dbReference type="InterPro" id="IPR004802">
    <property type="entry name" value="tRNA_PsdUridine_synth_B_fam"/>
</dbReference>
<proteinExistence type="predicted"/>
<gene>
    <name evidence="3" type="ordered locus">TCELL_0354</name>
</gene>
<evidence type="ECO:0000313" key="4">
    <source>
        <dbReference type="Proteomes" id="UP000005270"/>
    </source>
</evidence>
<dbReference type="CDD" id="cd21148">
    <property type="entry name" value="PUA_Cbf5"/>
    <property type="match status" value="1"/>
</dbReference>
<dbReference type="InterPro" id="IPR032819">
    <property type="entry name" value="TruB_C"/>
</dbReference>
<dbReference type="GO" id="GO:0003723">
    <property type="term" value="F:RNA binding"/>
    <property type="evidence" value="ECO:0007669"/>
    <property type="project" value="InterPro"/>
</dbReference>
<dbReference type="GO" id="GO:0000495">
    <property type="term" value="P:box H/ACA sno(s)RNA 3'-end processing"/>
    <property type="evidence" value="ECO:0007669"/>
    <property type="project" value="TreeGrafter"/>
</dbReference>
<dbReference type="InterPro" id="IPR036974">
    <property type="entry name" value="PUA_sf"/>
</dbReference>
<dbReference type="Pfam" id="PF01509">
    <property type="entry name" value="TruB_N"/>
    <property type="match status" value="1"/>
</dbReference>
<dbReference type="InterPro" id="IPR002501">
    <property type="entry name" value="PsdUridine_synth_N"/>
</dbReference>
<dbReference type="PROSITE" id="PS50890">
    <property type="entry name" value="PUA"/>
    <property type="match status" value="1"/>
</dbReference>
<feature type="domain" description="PUA" evidence="2">
    <location>
        <begin position="174"/>
        <end position="248"/>
    </location>
</feature>
<dbReference type="GO" id="GO:0031120">
    <property type="term" value="P:snRNA pseudouridine synthesis"/>
    <property type="evidence" value="ECO:0007669"/>
    <property type="project" value="TreeGrafter"/>
</dbReference>
<dbReference type="Gene3D" id="2.30.130.10">
    <property type="entry name" value="PUA domain"/>
    <property type="match status" value="1"/>
</dbReference>
<dbReference type="SUPFAM" id="SSF55120">
    <property type="entry name" value="Pseudouridine synthase"/>
    <property type="match status" value="1"/>
</dbReference>
<dbReference type="GO" id="GO:0009982">
    <property type="term" value="F:pseudouridine synthase activity"/>
    <property type="evidence" value="ECO:0007669"/>
    <property type="project" value="InterPro"/>
</dbReference>
<organism evidence="3 4">
    <name type="scientific">Thermogladius calderae (strain DSM 22663 / VKM B-2946 / 1633)</name>
    <dbReference type="NCBI Taxonomy" id="1184251"/>
    <lineage>
        <taxon>Archaea</taxon>
        <taxon>Thermoproteota</taxon>
        <taxon>Thermoprotei</taxon>
        <taxon>Desulfurococcales</taxon>
        <taxon>Desulfurococcaceae</taxon>
        <taxon>Thermogladius</taxon>
    </lineage>
</organism>
<dbReference type="InterPro" id="IPR004521">
    <property type="entry name" value="Uncharacterised_CHP00451"/>
</dbReference>
<dbReference type="NCBIfam" id="TIGR00425">
    <property type="entry name" value="CBF5"/>
    <property type="match status" value="1"/>
</dbReference>
<dbReference type="GeneID" id="13012639"/>
<dbReference type="eggNOG" id="arCOG00987">
    <property type="taxonomic scope" value="Archaea"/>
</dbReference>
<dbReference type="FunFam" id="3.30.2350.10:FF:000043">
    <property type="entry name" value="RNA-guided pseudouridylation complex pseudouridine synthase subunit Cbf5"/>
    <property type="match status" value="1"/>
</dbReference>
<dbReference type="SUPFAM" id="SSF88697">
    <property type="entry name" value="PUA domain-like"/>
    <property type="match status" value="1"/>
</dbReference>
<sequence>MGRGYPKVTGVLPVGLENATKVIGNVIHTVKEYVMVIQLHDVVNEESLRRAVEYFKGEIYQRPPLRSSVKRTLRKRNVYEIELLEYRDKFALVRVLSDPGTYMRKIAHDIGLILGVGAHMRELRRTRTGPFKEDETLSTMQEVMEAVTLWREKGDERLLRRVVQPVEVSVVHLPKVMVLDTAVDAIAHGANLAAPGVASVTSDVRRGFAVAVFTLKGELVSLGVSQHDAAEIKNMNKGIVVKTKRVYMQPGIYPQAWKRQVSKS</sequence>
<evidence type="ECO:0000256" key="1">
    <source>
        <dbReference type="ARBA" id="ARBA00023235"/>
    </source>
</evidence>
<dbReference type="NCBIfam" id="TIGR00451">
    <property type="entry name" value="unchar_dom_2"/>
    <property type="match status" value="1"/>
</dbReference>
<dbReference type="Gene3D" id="3.30.2350.10">
    <property type="entry name" value="Pseudouridine synthase"/>
    <property type="match status" value="1"/>
</dbReference>
<dbReference type="Pfam" id="PF01472">
    <property type="entry name" value="PUA"/>
    <property type="match status" value="1"/>
</dbReference>
<dbReference type="SMART" id="SM00359">
    <property type="entry name" value="PUA"/>
    <property type="match status" value="1"/>
</dbReference>
<dbReference type="InParanoid" id="I3TDE1"/>
<dbReference type="EMBL" id="CP003531">
    <property type="protein sequence ID" value="AFK50779.1"/>
    <property type="molecule type" value="Genomic_DNA"/>
</dbReference>
<keyword evidence="1" id="KW-0413">Isomerase</keyword>
<dbReference type="PANTHER" id="PTHR23127:SF0">
    <property type="entry name" value="H_ACA RIBONUCLEOPROTEIN COMPLEX SUBUNIT DKC1"/>
    <property type="match status" value="1"/>
</dbReference>
<dbReference type="FunCoup" id="I3TDE1">
    <property type="interactions" value="102"/>
</dbReference>
<dbReference type="Pfam" id="PF16198">
    <property type="entry name" value="TruB_C_2"/>
    <property type="match status" value="1"/>
</dbReference>
<dbReference type="InterPro" id="IPR020103">
    <property type="entry name" value="PsdUridine_synth_cat_dom_sf"/>
</dbReference>
<dbReference type="GO" id="GO:0031118">
    <property type="term" value="P:rRNA pseudouridine synthesis"/>
    <property type="evidence" value="ECO:0007669"/>
    <property type="project" value="TreeGrafter"/>
</dbReference>
<dbReference type="AlphaFoldDB" id="I3TDE1"/>
<dbReference type="InterPro" id="IPR002478">
    <property type="entry name" value="PUA"/>
</dbReference>
<keyword evidence="4" id="KW-1185">Reference proteome</keyword>
<dbReference type="RefSeq" id="WP_014737029.1">
    <property type="nucleotide sequence ID" value="NC_017954.1"/>
</dbReference>
<evidence type="ECO:0000313" key="3">
    <source>
        <dbReference type="EMBL" id="AFK50779.1"/>
    </source>
</evidence>
<dbReference type="NCBIfam" id="NF003280">
    <property type="entry name" value="PRK04270.1"/>
    <property type="match status" value="1"/>
</dbReference>
<evidence type="ECO:0000259" key="2">
    <source>
        <dbReference type="SMART" id="SM00359"/>
    </source>
</evidence>
<dbReference type="STRING" id="1184251.TCELL_0354"/>
<dbReference type="Proteomes" id="UP000005270">
    <property type="component" value="Chromosome"/>
</dbReference>